<dbReference type="EMBL" id="CP016379">
    <property type="protein sequence ID" value="AZR72708.1"/>
    <property type="molecule type" value="Genomic_DNA"/>
</dbReference>
<evidence type="ECO:0000256" key="2">
    <source>
        <dbReference type="ARBA" id="ARBA00022692"/>
    </source>
</evidence>
<comment type="subcellular location">
    <subcellularLocation>
        <location evidence="5">Cell membrane</location>
        <topology evidence="5">Multi-pass membrane protein</topology>
    </subcellularLocation>
</comment>
<evidence type="ECO:0000256" key="4">
    <source>
        <dbReference type="ARBA" id="ARBA00023136"/>
    </source>
</evidence>
<gene>
    <name evidence="6" type="ORF">BBF96_04455</name>
</gene>
<dbReference type="AlphaFoldDB" id="A0A3S9SWR5"/>
<reference evidence="6 7" key="1">
    <citation type="submission" date="2016-07" db="EMBL/GenBank/DDBJ databases">
        <title>Genome and transcriptome analysis of iron-reducing fermentative bacteria Anoxybacter fermentans.</title>
        <authorList>
            <person name="Zeng X."/>
            <person name="Shao Z."/>
        </authorList>
    </citation>
    <scope>NUCLEOTIDE SEQUENCE [LARGE SCALE GENOMIC DNA]</scope>
    <source>
        <strain evidence="6 7">DY22613</strain>
    </source>
</reference>
<dbReference type="InterPro" id="IPR005372">
    <property type="entry name" value="UPF0182"/>
</dbReference>
<sequence>MFYLRRTLIILFIIAIVGMGLFLTGINLYTDWLWFLNLNVEQVFLTILMTKIWLRLAVGSIFAVFIYINLLFTRKKVYQFIKSFGMSPIRVVGEAYEEPIKWLTKGKLNLIFLIISIVLGFFSSSISTGAWEIVLKYINRTPFGVSDPIFNKDIGFYVFELPFLQLAYSLLAGLVILTGIIVAVIYFLINLRTNGGGYRFNLSEKLHLSALAVLFFGLKAFGYRLEMFKLLYSPRGVVFGASYTDYHVKLFALKVLMVIVGLLAIFTLINIFTRNMKLIYFGIGLWVLVSILLVGVYPEIVQKYRVEPNEIELEKPFIKHNINYTLKAYGLDKIEQRSFEVTNELTFDDIEEAEDIIENIRLWDWRPLQNTYSQLQEIRLYYDIEHVDIDRYVIDGVYRQVMIAPRELDKSKLEARAQTWVNRVLKFTHGMGVVMSPVNVVTPEGLPEFYIKNIPPVSTIDLKVTQPRIYYGEKTNDYVIVNSKGGEFDYTGATNYYDGKGGIPIKNFWRRLVFAFKYSTMKILLSGDITPESRIMFDRNIMTRVKKIAPFLKYDNDPYIVINDGKLYWIIDAYTITNMYPYSEPVRGWGNYVRNSVKAVVDAYHGTVNFYISDPDDPLIQTYAKIFPNLFKSLDQMPEGLKAHIRYPEDLFKLQSQVYATYHMKDPVTFFNKEDLWNIPKEKYAGQTLFVEPYYIITRLPGEEDLEFILIQPFTPARKNNMVSWLAAKSDGENYGKLVLYSFPKNRTIYGPMMIEARIDQDSEISQQLTLWDQKGSSVIRGNLLTIPIKNSILYVEPIFLQAQQSQLPELKRVIVVFGDEVVMEPTLREALAKIFGIKEGIVKEDNALDELGDIVIEELAPLAERALQVYQEAKRLLREGDFAGYGEKLNELESLLKRMRDLAQEETTEL</sequence>
<dbReference type="GO" id="GO:0005886">
    <property type="term" value="C:plasma membrane"/>
    <property type="evidence" value="ECO:0007669"/>
    <property type="project" value="UniProtKB-SubCell"/>
</dbReference>
<dbReference type="PANTHER" id="PTHR39344">
    <property type="entry name" value="UPF0182 PROTEIN SLL1060"/>
    <property type="match status" value="1"/>
</dbReference>
<feature type="transmembrane region" description="Helical" evidence="5">
    <location>
        <begin position="110"/>
        <end position="131"/>
    </location>
</feature>
<evidence type="ECO:0000313" key="6">
    <source>
        <dbReference type="EMBL" id="AZR72708.1"/>
    </source>
</evidence>
<feature type="transmembrane region" description="Helical" evidence="5">
    <location>
        <begin position="52"/>
        <end position="72"/>
    </location>
</feature>
<keyword evidence="3 5" id="KW-1133">Transmembrane helix</keyword>
<accession>A0A3S9SWR5</accession>
<dbReference type="Pfam" id="PF03699">
    <property type="entry name" value="UPF0182"/>
    <property type="match status" value="1"/>
</dbReference>
<keyword evidence="7" id="KW-1185">Reference proteome</keyword>
<dbReference type="PANTHER" id="PTHR39344:SF1">
    <property type="entry name" value="UPF0182 PROTEIN SLL1060"/>
    <property type="match status" value="1"/>
</dbReference>
<evidence type="ECO:0000256" key="3">
    <source>
        <dbReference type="ARBA" id="ARBA00022989"/>
    </source>
</evidence>
<feature type="transmembrane region" description="Helical" evidence="5">
    <location>
        <begin position="210"/>
        <end position="231"/>
    </location>
</feature>
<feature type="transmembrane region" description="Helical" evidence="5">
    <location>
        <begin position="7"/>
        <end position="29"/>
    </location>
</feature>
<dbReference type="OrthoDB" id="9763654at2"/>
<name>A0A3S9SWR5_9FIRM</name>
<dbReference type="HAMAP" id="MF_01600">
    <property type="entry name" value="UPF0182"/>
    <property type="match status" value="1"/>
</dbReference>
<dbReference type="Proteomes" id="UP000267250">
    <property type="component" value="Chromosome"/>
</dbReference>
<keyword evidence="2 5" id="KW-0812">Transmembrane</keyword>
<keyword evidence="4 5" id="KW-0472">Membrane</keyword>
<evidence type="ECO:0000256" key="5">
    <source>
        <dbReference type="HAMAP-Rule" id="MF_01600"/>
    </source>
</evidence>
<dbReference type="GO" id="GO:0005576">
    <property type="term" value="C:extracellular region"/>
    <property type="evidence" value="ECO:0007669"/>
    <property type="project" value="TreeGrafter"/>
</dbReference>
<evidence type="ECO:0000313" key="7">
    <source>
        <dbReference type="Proteomes" id="UP000267250"/>
    </source>
</evidence>
<keyword evidence="1 5" id="KW-1003">Cell membrane</keyword>
<feature type="transmembrane region" description="Helical" evidence="5">
    <location>
        <begin position="166"/>
        <end position="189"/>
    </location>
</feature>
<dbReference type="KEGG" id="aft:BBF96_04455"/>
<proteinExistence type="inferred from homology"/>
<feature type="transmembrane region" description="Helical" evidence="5">
    <location>
        <begin position="251"/>
        <end position="271"/>
    </location>
</feature>
<organism evidence="6 7">
    <name type="scientific">Anoxybacter fermentans</name>
    <dbReference type="NCBI Taxonomy" id="1323375"/>
    <lineage>
        <taxon>Bacteria</taxon>
        <taxon>Bacillati</taxon>
        <taxon>Bacillota</taxon>
        <taxon>Clostridia</taxon>
        <taxon>Halanaerobiales</taxon>
        <taxon>Anoxybacter</taxon>
    </lineage>
</organism>
<comment type="similarity">
    <text evidence="5">Belongs to the UPF0182 family.</text>
</comment>
<protein>
    <recommendedName>
        <fullName evidence="5">UPF0182 protein BBF96_04455</fullName>
    </recommendedName>
</protein>
<evidence type="ECO:0000256" key="1">
    <source>
        <dbReference type="ARBA" id="ARBA00022475"/>
    </source>
</evidence>
<feature type="transmembrane region" description="Helical" evidence="5">
    <location>
        <begin position="278"/>
        <end position="297"/>
    </location>
</feature>
<dbReference type="RefSeq" id="WP_127016037.1">
    <property type="nucleotide sequence ID" value="NZ_CP016379.1"/>
</dbReference>